<protein>
    <submittedName>
        <fullName evidence="1">Uncharacterized protein</fullName>
    </submittedName>
</protein>
<comment type="caution">
    <text evidence="1">The sequence shown here is derived from an EMBL/GenBank/DDBJ whole genome shotgun (WGS) entry which is preliminary data.</text>
</comment>
<accession>A0A3N0UHQ8</accession>
<gene>
    <name evidence="1" type="ORF">EC392_10060</name>
</gene>
<dbReference type="AlphaFoldDB" id="A0A3N0UHQ8"/>
<dbReference type="Proteomes" id="UP000274511">
    <property type="component" value="Unassembled WGS sequence"/>
</dbReference>
<evidence type="ECO:0000313" key="1">
    <source>
        <dbReference type="EMBL" id="ROH80100.1"/>
    </source>
</evidence>
<sequence>MIPSYAIVIFYKTTSSTKIIRDMPFRYFDPLFSLGIPSAQDLCIEKHVVSPSTGNATVLQLFNEE</sequence>
<name>A0A3N0UHQ8_9GAMM</name>
<organism evidence="1 2">
    <name type="scientific">Lonsdalea populi</name>
    <dbReference type="NCBI Taxonomy" id="1172565"/>
    <lineage>
        <taxon>Bacteria</taxon>
        <taxon>Pseudomonadati</taxon>
        <taxon>Pseudomonadota</taxon>
        <taxon>Gammaproteobacteria</taxon>
        <taxon>Enterobacterales</taxon>
        <taxon>Pectobacteriaceae</taxon>
        <taxon>Lonsdalea</taxon>
    </lineage>
</organism>
<dbReference type="EMBL" id="RJUJ01000008">
    <property type="protein sequence ID" value="ROH80100.1"/>
    <property type="molecule type" value="Genomic_DNA"/>
</dbReference>
<proteinExistence type="predicted"/>
<evidence type="ECO:0000313" key="2">
    <source>
        <dbReference type="Proteomes" id="UP000274511"/>
    </source>
</evidence>
<reference evidence="1 2" key="1">
    <citation type="submission" date="2018-10" db="EMBL/GenBank/DDBJ databases">
        <title>New species genome.</title>
        <authorList>
            <person name="Li Y."/>
        </authorList>
    </citation>
    <scope>NUCLEOTIDE SEQUENCE [LARGE SCALE GENOMIC DNA]</scope>
    <source>
        <strain evidence="1 2">L6_4B</strain>
    </source>
</reference>